<accession>A0A139ASD1</accession>
<protein>
    <submittedName>
        <fullName evidence="1">Uncharacterized protein</fullName>
    </submittedName>
</protein>
<sequence length="266" mass="28990">MAKGAVADARMAIVVLRGAHLMFGGSGLKPAVRKGLRDAFREIGGVRAVAGKLLRDVVAQVGSVPVYSIAAVLDHVVRTAVLELESGIVTGRLGDEQGGRNNKDDRADWIVRALDVLVVVAGRVEAGEVDPADFVEIFIRTVGTLVDLWWGIRSGWFKALELVDVVELVDAVPWAVDARWRLSDNILVSIAGVHGCSLQTKIRDRVIFLIGFLQNLRNDGVRDGSEWAEDASYLHKALQTAGVRSLTLRMWEVDDLSPFVTLSHHV</sequence>
<reference evidence="1 2" key="1">
    <citation type="journal article" date="2015" name="Genome Biol. Evol.">
        <title>Phylogenomic analyses indicate that early fungi evolved digesting cell walls of algal ancestors of land plants.</title>
        <authorList>
            <person name="Chang Y."/>
            <person name="Wang S."/>
            <person name="Sekimoto S."/>
            <person name="Aerts A.L."/>
            <person name="Choi C."/>
            <person name="Clum A."/>
            <person name="LaButti K.M."/>
            <person name="Lindquist E.A."/>
            <person name="Yee Ngan C."/>
            <person name="Ohm R.A."/>
            <person name="Salamov A.A."/>
            <person name="Grigoriev I.V."/>
            <person name="Spatafora J.W."/>
            <person name="Berbee M.L."/>
        </authorList>
    </citation>
    <scope>NUCLEOTIDE SEQUENCE [LARGE SCALE GENOMIC DNA]</scope>
    <source>
        <strain evidence="1 2">JEL478</strain>
    </source>
</reference>
<dbReference type="AlphaFoldDB" id="A0A139ASD1"/>
<dbReference type="EMBL" id="KQ965738">
    <property type="protein sequence ID" value="KXS19609.1"/>
    <property type="molecule type" value="Genomic_DNA"/>
</dbReference>
<organism evidence="1 2">
    <name type="scientific">Gonapodya prolifera (strain JEL478)</name>
    <name type="common">Monoblepharis prolifera</name>
    <dbReference type="NCBI Taxonomy" id="1344416"/>
    <lineage>
        <taxon>Eukaryota</taxon>
        <taxon>Fungi</taxon>
        <taxon>Fungi incertae sedis</taxon>
        <taxon>Chytridiomycota</taxon>
        <taxon>Chytridiomycota incertae sedis</taxon>
        <taxon>Monoblepharidomycetes</taxon>
        <taxon>Monoblepharidales</taxon>
        <taxon>Gonapodyaceae</taxon>
        <taxon>Gonapodya</taxon>
    </lineage>
</organism>
<name>A0A139ASD1_GONPJ</name>
<gene>
    <name evidence="1" type="ORF">M427DRAFT_454360</name>
</gene>
<dbReference type="Proteomes" id="UP000070544">
    <property type="component" value="Unassembled WGS sequence"/>
</dbReference>
<proteinExistence type="predicted"/>
<evidence type="ECO:0000313" key="2">
    <source>
        <dbReference type="Proteomes" id="UP000070544"/>
    </source>
</evidence>
<keyword evidence="2" id="KW-1185">Reference proteome</keyword>
<evidence type="ECO:0000313" key="1">
    <source>
        <dbReference type="EMBL" id="KXS19609.1"/>
    </source>
</evidence>